<feature type="compositionally biased region" description="Low complexity" evidence="1">
    <location>
        <begin position="456"/>
        <end position="467"/>
    </location>
</feature>
<dbReference type="InterPro" id="IPR027417">
    <property type="entry name" value="P-loop_NTPase"/>
</dbReference>
<dbReference type="SUPFAM" id="SSF52540">
    <property type="entry name" value="P-loop containing nucleoside triphosphate hydrolases"/>
    <property type="match status" value="1"/>
</dbReference>
<dbReference type="STRING" id="695850.A0A067CQK3"/>
<name>A0A067CQK3_SAPPC</name>
<dbReference type="GeneID" id="24142556"/>
<feature type="compositionally biased region" description="Basic residues" evidence="1">
    <location>
        <begin position="111"/>
        <end position="120"/>
    </location>
</feature>
<gene>
    <name evidence="3" type="ORF">SPRG_22173</name>
</gene>
<dbReference type="AlphaFoldDB" id="A0A067CQK3"/>
<reference evidence="3 4" key="1">
    <citation type="journal article" date="2013" name="PLoS Genet.">
        <title>Distinctive expansion of potential virulence genes in the genome of the oomycete fish pathogen Saprolegnia parasitica.</title>
        <authorList>
            <person name="Jiang R.H."/>
            <person name="de Bruijn I."/>
            <person name="Haas B.J."/>
            <person name="Belmonte R."/>
            <person name="Lobach L."/>
            <person name="Christie J."/>
            <person name="van den Ackerveken G."/>
            <person name="Bottin A."/>
            <person name="Bulone V."/>
            <person name="Diaz-Moreno S.M."/>
            <person name="Dumas B."/>
            <person name="Fan L."/>
            <person name="Gaulin E."/>
            <person name="Govers F."/>
            <person name="Grenville-Briggs L.J."/>
            <person name="Horner N.R."/>
            <person name="Levin J.Z."/>
            <person name="Mammella M."/>
            <person name="Meijer H.J."/>
            <person name="Morris P."/>
            <person name="Nusbaum C."/>
            <person name="Oome S."/>
            <person name="Phillips A.J."/>
            <person name="van Rooyen D."/>
            <person name="Rzeszutek E."/>
            <person name="Saraiva M."/>
            <person name="Secombes C.J."/>
            <person name="Seidl M.F."/>
            <person name="Snel B."/>
            <person name="Stassen J.H."/>
            <person name="Sykes S."/>
            <person name="Tripathy S."/>
            <person name="van den Berg H."/>
            <person name="Vega-Arreguin J.C."/>
            <person name="Wawra S."/>
            <person name="Young S.K."/>
            <person name="Zeng Q."/>
            <person name="Dieguez-Uribeondo J."/>
            <person name="Russ C."/>
            <person name="Tyler B.M."/>
            <person name="van West P."/>
        </authorList>
    </citation>
    <scope>NUCLEOTIDE SEQUENCE [LARGE SCALE GENOMIC DNA]</scope>
    <source>
        <strain evidence="3 4">CBS 223.65</strain>
    </source>
</reference>
<dbReference type="PANTHER" id="PTHR23389:SF21">
    <property type="entry name" value="ATPASE FAMILY AAA DOMAIN-CONTAINING PROTEIN 5"/>
    <property type="match status" value="1"/>
</dbReference>
<evidence type="ECO:0000259" key="2">
    <source>
        <dbReference type="Pfam" id="PF00004"/>
    </source>
</evidence>
<feature type="compositionally biased region" description="Acidic residues" evidence="1">
    <location>
        <begin position="20"/>
        <end position="31"/>
    </location>
</feature>
<organism evidence="3 4">
    <name type="scientific">Saprolegnia parasitica (strain CBS 223.65)</name>
    <dbReference type="NCBI Taxonomy" id="695850"/>
    <lineage>
        <taxon>Eukaryota</taxon>
        <taxon>Sar</taxon>
        <taxon>Stramenopiles</taxon>
        <taxon>Oomycota</taxon>
        <taxon>Saprolegniomycetes</taxon>
        <taxon>Saprolegniales</taxon>
        <taxon>Saprolegniaceae</taxon>
        <taxon>Saprolegnia</taxon>
    </lineage>
</organism>
<dbReference type="Proteomes" id="UP000030745">
    <property type="component" value="Unassembled WGS sequence"/>
</dbReference>
<evidence type="ECO:0000313" key="4">
    <source>
        <dbReference type="Proteomes" id="UP000030745"/>
    </source>
</evidence>
<dbReference type="KEGG" id="spar:SPRG_22173"/>
<dbReference type="PANTHER" id="PTHR23389">
    <property type="entry name" value="CHROMOSOME TRANSMISSION FIDELITY FACTOR 18"/>
    <property type="match status" value="1"/>
</dbReference>
<dbReference type="GO" id="GO:0016887">
    <property type="term" value="F:ATP hydrolysis activity"/>
    <property type="evidence" value="ECO:0007669"/>
    <property type="project" value="InterPro"/>
</dbReference>
<sequence length="844" mass="93400">MRGVARWLQQAAPAATGDVEAIESEVDDDEFVDGKSKRPKEAEGKKRKAKPKPDKSQLRLSFFCQPPPPPTEPKVAANAVVEVAAAKRIEIVTLDESVDCIEIPDEPAPSRARRAAKRKPSATTDASSSEDTVAPTRAKRRVRDKPAKKATAHDDDDDDAIEIWSPEAPQKKRKDAFFLTPQQREAIKAQEAISAAVNPFFQKTHPTAKAPIVLDGDDAPTSTIKWSREPMPYPPGHLWHVNRLPPTAAPLQPLPIGLKIDVPIVVDVANMSSPPWRAFAADHDVDRLHELMRDEALWVHSAIAVDASTSSGVSSAQRGRWMQALKSRRTDPGLLSVDTFAPTSFNGVVGSKESVVALYQWLRAWKTLRSGKQPDRSSYMEFFMDPEDSDDDEEDTELYRLLVLQGEAGAGKTCSVYACAAELGYQVLEINAGQLRSGKTLLELAGEATQSSRVLASTTSASSASAANPRGERAEKQEKSQEEKREKEDFTASKTLSLVLLEDVDVLFDADKGFLSALSQMARQAKCPILATCTHLPENFPSHPPYLLRQWRRPTAAEFTTYLSLMSENEQWALPPTAMTRLHRIFRGDVRRALHFLDFYKPLDQPWTHIVWRPYASQDDKDDDAPMVDLTEGVPLLASAYAASGVDVLHATYLVEWRRRYGDEVTEGPASWADNDRPSRRQCDEMEAVALLADAVSDSDVWLRTDDDDDDDDGRRVVVQGVRSMACDVGFALGDENDDEAGLAALDGLDLCSDAMDKEATIRRNQAELGDLMEALHVSMETSKGMRRLRDGAVDTMPFLGRMAKSDSVIQQVRRRSLGRKGYLANVISDSSLIATLQDRTNYH</sequence>
<proteinExistence type="predicted"/>
<accession>A0A067CQK3</accession>
<dbReference type="GO" id="GO:0005634">
    <property type="term" value="C:nucleus"/>
    <property type="evidence" value="ECO:0007669"/>
    <property type="project" value="TreeGrafter"/>
</dbReference>
<feature type="region of interest" description="Disordered" evidence="1">
    <location>
        <begin position="453"/>
        <end position="488"/>
    </location>
</feature>
<dbReference type="InterPro" id="IPR003959">
    <property type="entry name" value="ATPase_AAA_core"/>
</dbReference>
<feature type="domain" description="ATPase AAA-type core" evidence="2">
    <location>
        <begin position="403"/>
        <end position="541"/>
    </location>
</feature>
<dbReference type="GO" id="GO:0005524">
    <property type="term" value="F:ATP binding"/>
    <property type="evidence" value="ECO:0007669"/>
    <property type="project" value="InterPro"/>
</dbReference>
<dbReference type="Pfam" id="PF00004">
    <property type="entry name" value="AAA"/>
    <property type="match status" value="1"/>
</dbReference>
<evidence type="ECO:0000256" key="1">
    <source>
        <dbReference type="SAM" id="MobiDB-lite"/>
    </source>
</evidence>
<feature type="compositionally biased region" description="Basic and acidic residues" evidence="1">
    <location>
        <begin position="32"/>
        <end position="44"/>
    </location>
</feature>
<dbReference type="GO" id="GO:0003677">
    <property type="term" value="F:DNA binding"/>
    <property type="evidence" value="ECO:0007669"/>
    <property type="project" value="TreeGrafter"/>
</dbReference>
<dbReference type="VEuPathDB" id="FungiDB:SPRG_22173"/>
<feature type="compositionally biased region" description="Basic and acidic residues" evidence="1">
    <location>
        <begin position="470"/>
        <end position="488"/>
    </location>
</feature>
<dbReference type="OrthoDB" id="9996895at2759"/>
<dbReference type="OMA" id="RSSYMEF"/>
<dbReference type="Gene3D" id="3.40.50.300">
    <property type="entry name" value="P-loop containing nucleotide triphosphate hydrolases"/>
    <property type="match status" value="1"/>
</dbReference>
<evidence type="ECO:0000313" key="3">
    <source>
        <dbReference type="EMBL" id="KDO28801.1"/>
    </source>
</evidence>
<dbReference type="EMBL" id="KK583209">
    <property type="protein sequence ID" value="KDO28801.1"/>
    <property type="molecule type" value="Genomic_DNA"/>
</dbReference>
<protein>
    <recommendedName>
        <fullName evidence="2">ATPase AAA-type core domain-containing protein</fullName>
    </recommendedName>
</protein>
<feature type="compositionally biased region" description="Basic and acidic residues" evidence="1">
    <location>
        <begin position="144"/>
        <end position="153"/>
    </location>
</feature>
<dbReference type="RefSeq" id="XP_012200576.1">
    <property type="nucleotide sequence ID" value="XM_012345186.1"/>
</dbReference>
<feature type="region of interest" description="Disordered" evidence="1">
    <location>
        <begin position="99"/>
        <end position="167"/>
    </location>
</feature>
<keyword evidence="4" id="KW-1185">Reference proteome</keyword>
<feature type="region of interest" description="Disordered" evidence="1">
    <location>
        <begin position="1"/>
        <end position="74"/>
    </location>
</feature>
<feature type="compositionally biased region" description="Low complexity" evidence="1">
    <location>
        <begin position="121"/>
        <end position="132"/>
    </location>
</feature>